<reference evidence="3" key="1">
    <citation type="submission" date="2024-07" db="EMBL/GenBank/DDBJ databases">
        <title>Two chromosome-level genome assemblies of Korean endemic species Abeliophyllum distichum and Forsythia ovata (Oleaceae).</title>
        <authorList>
            <person name="Jang H."/>
        </authorList>
    </citation>
    <scope>NUCLEOTIDE SEQUENCE [LARGE SCALE GENOMIC DNA]</scope>
</reference>
<name>A0ABD1VK53_9LAMI</name>
<keyword evidence="1" id="KW-1133">Transmembrane helix</keyword>
<keyword evidence="1" id="KW-0472">Membrane</keyword>
<proteinExistence type="predicted"/>
<accession>A0ABD1VK53</accession>
<dbReference type="PANTHER" id="PTHR47002:SF2">
    <property type="entry name" value="AQUAPORIN AQPAE.A-LIKE"/>
    <property type="match status" value="1"/>
</dbReference>
<feature type="transmembrane region" description="Helical" evidence="1">
    <location>
        <begin position="36"/>
        <end position="59"/>
    </location>
</feature>
<keyword evidence="1" id="KW-0812">Transmembrane</keyword>
<gene>
    <name evidence="2" type="ORF">Fot_19121</name>
</gene>
<dbReference type="Proteomes" id="UP001604277">
    <property type="component" value="Unassembled WGS sequence"/>
</dbReference>
<dbReference type="EMBL" id="JBFOLJ010000005">
    <property type="protein sequence ID" value="KAL2537730.1"/>
    <property type="molecule type" value="Genomic_DNA"/>
</dbReference>
<keyword evidence="3" id="KW-1185">Reference proteome</keyword>
<comment type="caution">
    <text evidence="2">The sequence shown here is derived from an EMBL/GenBank/DDBJ whole genome shotgun (WGS) entry which is preliminary data.</text>
</comment>
<evidence type="ECO:0000313" key="2">
    <source>
        <dbReference type="EMBL" id="KAL2537730.1"/>
    </source>
</evidence>
<dbReference type="PANTHER" id="PTHR47002">
    <property type="entry name" value="AQUAPORIN-LIKE"/>
    <property type="match status" value="1"/>
</dbReference>
<organism evidence="2 3">
    <name type="scientific">Forsythia ovata</name>
    <dbReference type="NCBI Taxonomy" id="205694"/>
    <lineage>
        <taxon>Eukaryota</taxon>
        <taxon>Viridiplantae</taxon>
        <taxon>Streptophyta</taxon>
        <taxon>Embryophyta</taxon>
        <taxon>Tracheophyta</taxon>
        <taxon>Spermatophyta</taxon>
        <taxon>Magnoliopsida</taxon>
        <taxon>eudicotyledons</taxon>
        <taxon>Gunneridae</taxon>
        <taxon>Pentapetalae</taxon>
        <taxon>asterids</taxon>
        <taxon>lamiids</taxon>
        <taxon>Lamiales</taxon>
        <taxon>Oleaceae</taxon>
        <taxon>Forsythieae</taxon>
        <taxon>Forsythia</taxon>
    </lineage>
</organism>
<protein>
    <submittedName>
        <fullName evidence="2">Aquaporin TIP4-3</fullName>
    </submittedName>
</protein>
<evidence type="ECO:0000256" key="1">
    <source>
        <dbReference type="SAM" id="Phobius"/>
    </source>
</evidence>
<dbReference type="AlphaFoldDB" id="A0ABD1VK53"/>
<sequence>MFSRPEHWTDEEKRKQKTSLTLSELLGLEDFISLDVWRASVGEVIGTAVLVFMLDTIVISTIETDIKMPNLVLSILAAIIIAILLLAVHPVSWRPHQPGYLLLRRPGWVDLHVKSHSALALKAVVSSTIEQTFSLGGCTLTVMAPGPNWTRYDRPRDWPKPFGLKYFAPLYSFLLQFGWHMIIAKQRN</sequence>
<evidence type="ECO:0000313" key="3">
    <source>
        <dbReference type="Proteomes" id="UP001604277"/>
    </source>
</evidence>
<feature type="transmembrane region" description="Helical" evidence="1">
    <location>
        <begin position="71"/>
        <end position="93"/>
    </location>
</feature>
<feature type="transmembrane region" description="Helical" evidence="1">
    <location>
        <begin position="166"/>
        <end position="184"/>
    </location>
</feature>